<accession>A0AA48I9R2</accession>
<dbReference type="RefSeq" id="WP_338294615.1">
    <property type="nucleotide sequence ID" value="NZ_AP027272.1"/>
</dbReference>
<feature type="domain" description="HNH nuclease" evidence="1">
    <location>
        <begin position="161"/>
        <end position="219"/>
    </location>
</feature>
<name>A0AA48I9R2_9ALTE</name>
<sequence length="269" mass="30329">MQFFWVNQSKFKEEKELGVIRADTRDCNHHARKRIFDVRKGDVIFSFSKYGFQAVLVADEDADVNNKKCEISCTYNVFESNFDLDTTIQLVQKHLQVLYSPVSAAGSRNQGYLYPLDEKAALTLLELCGLEIESQDSNSENGTNLPSRKETLVSRIIRNTKMSQNVKTIYENTCQVCGIRLITSNGPYSEGAHIIPLGKPHNGPDHESNILCLCPNHHVLLDGFAFSITESGRLIGLEGELTISKNHTISRKSLVWHQMMYNKAINSDS</sequence>
<evidence type="ECO:0000313" key="3">
    <source>
        <dbReference type="Proteomes" id="UP001333710"/>
    </source>
</evidence>
<dbReference type="Pfam" id="PF13391">
    <property type="entry name" value="HNH_2"/>
    <property type="match status" value="1"/>
</dbReference>
<protein>
    <recommendedName>
        <fullName evidence="1">HNH nuclease domain-containing protein</fullName>
    </recommendedName>
</protein>
<reference evidence="2" key="1">
    <citation type="submission" date="2023-01" db="EMBL/GenBank/DDBJ databases">
        <title>Complete genome sequence of Planctobacterium marinum strain Dej080120_11.</title>
        <authorList>
            <person name="Ueki S."/>
            <person name="Maruyama F."/>
        </authorList>
    </citation>
    <scope>NUCLEOTIDE SEQUENCE</scope>
    <source>
        <strain evidence="2">Dej080120_11</strain>
    </source>
</reference>
<dbReference type="SMART" id="SM00507">
    <property type="entry name" value="HNHc"/>
    <property type="match status" value="1"/>
</dbReference>
<dbReference type="Gene3D" id="1.10.30.50">
    <property type="match status" value="1"/>
</dbReference>
<gene>
    <name evidence="2" type="ORF">MACH26_40710</name>
</gene>
<dbReference type="AlphaFoldDB" id="A0AA48I9R2"/>
<dbReference type="Proteomes" id="UP001333710">
    <property type="component" value="Chromosome"/>
</dbReference>
<evidence type="ECO:0000259" key="1">
    <source>
        <dbReference type="SMART" id="SM00507"/>
    </source>
</evidence>
<dbReference type="REBASE" id="754475">
    <property type="entry name" value="Pma1ORF40710P"/>
</dbReference>
<dbReference type="CDD" id="cd00085">
    <property type="entry name" value="HNHc"/>
    <property type="match status" value="1"/>
</dbReference>
<dbReference type="EMBL" id="AP027272">
    <property type="protein sequence ID" value="BDX08550.1"/>
    <property type="molecule type" value="Genomic_DNA"/>
</dbReference>
<proteinExistence type="predicted"/>
<evidence type="ECO:0000313" key="2">
    <source>
        <dbReference type="EMBL" id="BDX08550.1"/>
    </source>
</evidence>
<dbReference type="InterPro" id="IPR003615">
    <property type="entry name" value="HNH_nuc"/>
</dbReference>
<dbReference type="KEGG" id="pmaw:MACH26_40710"/>
<organism evidence="2 3">
    <name type="scientific">Planctobacterium marinum</name>
    <dbReference type="NCBI Taxonomy" id="1631968"/>
    <lineage>
        <taxon>Bacteria</taxon>
        <taxon>Pseudomonadati</taxon>
        <taxon>Pseudomonadota</taxon>
        <taxon>Gammaproteobacteria</taxon>
        <taxon>Alteromonadales</taxon>
        <taxon>Alteromonadaceae</taxon>
        <taxon>Planctobacterium</taxon>
    </lineage>
</organism>
<keyword evidence="3" id="KW-1185">Reference proteome</keyword>